<name>A0A8S4HAF0_PLAVI</name>
<protein>
    <submittedName>
        <fullName evidence="2">(malaria parasite P. vivax) hypothetical protein</fullName>
    </submittedName>
</protein>
<dbReference type="Pfam" id="PF05795">
    <property type="entry name" value="Plasmodium_Vir"/>
    <property type="match status" value="1"/>
</dbReference>
<gene>
    <name evidence="2" type="ORF">PVW1_100016900</name>
</gene>
<comment type="caution">
    <text evidence="2">The sequence shown here is derived from an EMBL/GenBank/DDBJ whole genome shotgun (WGS) entry which is preliminary data.</text>
</comment>
<feature type="compositionally biased region" description="Polar residues" evidence="1">
    <location>
        <begin position="50"/>
        <end position="68"/>
    </location>
</feature>
<reference evidence="2" key="1">
    <citation type="submission" date="2021-09" db="EMBL/GenBank/DDBJ databases">
        <authorList>
            <consortium name="Pathogen Informatics"/>
        </authorList>
    </citation>
    <scope>NUCLEOTIDE SEQUENCE</scope>
    <source>
        <strain evidence="2">PvW1</strain>
    </source>
</reference>
<evidence type="ECO:0000313" key="3">
    <source>
        <dbReference type="Proteomes" id="UP000779233"/>
    </source>
</evidence>
<sequence length="157" mass="17404">MYDYYFLRDEVLKNKIPSLDADDNEYSNKCKSKATGLESVTVSPRRVEAFSQTREVSGRNTDSFTPSAQDPDVNTGRSISSTVSTAVGTMAGASSVLALLYKFSPGGNWIRSGFRGSRGRINDNLYVDRENDLFFNELQGENISSYDTRYNVGYGTS</sequence>
<organism evidence="2 3">
    <name type="scientific">Plasmodium vivax</name>
    <name type="common">malaria parasite P. vivax</name>
    <dbReference type="NCBI Taxonomy" id="5855"/>
    <lineage>
        <taxon>Eukaryota</taxon>
        <taxon>Sar</taxon>
        <taxon>Alveolata</taxon>
        <taxon>Apicomplexa</taxon>
        <taxon>Aconoidasida</taxon>
        <taxon>Haemosporida</taxon>
        <taxon>Plasmodiidae</taxon>
        <taxon>Plasmodium</taxon>
        <taxon>Plasmodium (Plasmodium)</taxon>
    </lineage>
</organism>
<feature type="region of interest" description="Disordered" evidence="1">
    <location>
        <begin position="50"/>
        <end position="77"/>
    </location>
</feature>
<dbReference type="AlphaFoldDB" id="A0A8S4HAF0"/>
<evidence type="ECO:0000256" key="1">
    <source>
        <dbReference type="SAM" id="MobiDB-lite"/>
    </source>
</evidence>
<dbReference type="VEuPathDB" id="PlasmoDB:PVPAM_000027900"/>
<dbReference type="Proteomes" id="UP000779233">
    <property type="component" value="Unassembled WGS sequence"/>
</dbReference>
<dbReference type="EMBL" id="CAJZCX010000005">
    <property type="protein sequence ID" value="CAG9474586.1"/>
    <property type="molecule type" value="Genomic_DNA"/>
</dbReference>
<evidence type="ECO:0000313" key="2">
    <source>
        <dbReference type="EMBL" id="CAG9474586.1"/>
    </source>
</evidence>
<proteinExistence type="predicted"/>
<accession>A0A8S4HAF0</accession>
<dbReference type="InterPro" id="IPR008780">
    <property type="entry name" value="Plasmodium_Vir"/>
</dbReference>